<dbReference type="EMBL" id="RKLP01000001">
    <property type="protein sequence ID" value="RVW11139.1"/>
    <property type="molecule type" value="Genomic_DNA"/>
</dbReference>
<dbReference type="OrthoDB" id="284233at2"/>
<evidence type="ECO:0000313" key="4">
    <source>
        <dbReference type="Proteomes" id="UP000286208"/>
    </source>
</evidence>
<feature type="domain" description="DUF4185" evidence="2">
    <location>
        <begin position="138"/>
        <end position="461"/>
    </location>
</feature>
<name>A0A438BJ70_9NOCA</name>
<organism evidence="3 4">
    <name type="scientific">Prescottella agglutinans</name>
    <dbReference type="NCBI Taxonomy" id="1644129"/>
    <lineage>
        <taxon>Bacteria</taxon>
        <taxon>Bacillati</taxon>
        <taxon>Actinomycetota</taxon>
        <taxon>Actinomycetes</taxon>
        <taxon>Mycobacteriales</taxon>
        <taxon>Nocardiaceae</taxon>
        <taxon>Prescottella</taxon>
    </lineage>
</organism>
<feature type="compositionally biased region" description="Low complexity" evidence="1">
    <location>
        <begin position="77"/>
        <end position="93"/>
    </location>
</feature>
<gene>
    <name evidence="3" type="ORF">EGT67_01360</name>
</gene>
<feature type="region of interest" description="Disordered" evidence="1">
    <location>
        <begin position="478"/>
        <end position="504"/>
    </location>
</feature>
<dbReference type="InterPro" id="IPR025442">
    <property type="entry name" value="DUF4185"/>
</dbReference>
<dbReference type="Pfam" id="PF13810">
    <property type="entry name" value="DUF4185"/>
    <property type="match status" value="1"/>
</dbReference>
<evidence type="ECO:0000313" key="3">
    <source>
        <dbReference type="EMBL" id="RVW11139.1"/>
    </source>
</evidence>
<comment type="caution">
    <text evidence="3">The sequence shown here is derived from an EMBL/GenBank/DDBJ whole genome shotgun (WGS) entry which is preliminary data.</text>
</comment>
<keyword evidence="4" id="KW-1185">Reference proteome</keyword>
<accession>A0A438BJ70</accession>
<sequence length="504" mass="53027">MTWFAVDRCTSSGGERDGPRTDCLPLTGRKQSVRAVNRGWTAALSAAALTVGLSVGMATPAGAVGGPCGQNGGSSGSSGSSGSAGSSGSLGSLSSGSLGSATGSLMNSLPWITGAPNGALPVLTGKTKAIEMVTGPGSSSDSINRFSVSGTDLGIMWDNDKPGNEHGVMMLFGDTVGACGVGGDQWRSNVLFRSADTTLTDGMKIDSSPLASRGFSKQVIQGLLSTEPGGWPEFTVIPTGGVAVDGKQYVRWMSVRSWDTPGEWTTNYSGLAVSADNGETWQTDPQTVRVNRTDAFPTPIDGVPAFSSSNENWQMSAFVPDRGDGFVYELGTPSGRSGAAHLARVPANPTAMVTPGEYRYWDGSGWSTNIAAAVPVIESPVSELSVQWNEYLQKYIGMYSDVGGLKIRQSSDLVHWSGSQTLIGSATLPGLYGGFMHPWSTGKDLYFVLTTWDRYNVIYMRTDLTNMKMAAADMVDRPDPADTGEQRLEGFNTPEGFTETVDGE</sequence>
<proteinExistence type="predicted"/>
<feature type="region of interest" description="Disordered" evidence="1">
    <location>
        <begin position="1"/>
        <end position="23"/>
    </location>
</feature>
<dbReference type="AlphaFoldDB" id="A0A438BJ70"/>
<dbReference type="Proteomes" id="UP000286208">
    <property type="component" value="Unassembled WGS sequence"/>
</dbReference>
<protein>
    <submittedName>
        <fullName evidence="3">DUF4185 domain-containing protein</fullName>
    </submittedName>
</protein>
<evidence type="ECO:0000256" key="1">
    <source>
        <dbReference type="SAM" id="MobiDB-lite"/>
    </source>
</evidence>
<reference evidence="3 4" key="1">
    <citation type="submission" date="2018-11" db="EMBL/GenBank/DDBJ databases">
        <title>Rhodococcus spongicola sp. nov. and Rhodococcus xishaensis sp. nov. from marine sponges.</title>
        <authorList>
            <person name="Li L."/>
            <person name="Lin H.W."/>
        </authorList>
    </citation>
    <scope>NUCLEOTIDE SEQUENCE [LARGE SCALE GENOMIC DNA]</scope>
    <source>
        <strain evidence="3 4">CCTCC AB2014297</strain>
    </source>
</reference>
<feature type="region of interest" description="Disordered" evidence="1">
    <location>
        <begin position="69"/>
        <end position="93"/>
    </location>
</feature>
<evidence type="ECO:0000259" key="2">
    <source>
        <dbReference type="Pfam" id="PF13810"/>
    </source>
</evidence>
<feature type="compositionally biased region" description="Basic and acidic residues" evidence="1">
    <location>
        <begin position="478"/>
        <end position="488"/>
    </location>
</feature>